<dbReference type="AlphaFoldDB" id="A0AA40SL24"/>
<organism evidence="1 2">
    <name type="scientific">Streptomyces calvus</name>
    <dbReference type="NCBI Taxonomy" id="67282"/>
    <lineage>
        <taxon>Bacteria</taxon>
        <taxon>Bacillati</taxon>
        <taxon>Actinomycetota</taxon>
        <taxon>Actinomycetes</taxon>
        <taxon>Kitasatosporales</taxon>
        <taxon>Streptomycetaceae</taxon>
        <taxon>Streptomyces</taxon>
    </lineage>
</organism>
<evidence type="ECO:0000313" key="1">
    <source>
        <dbReference type="EMBL" id="MBA8948190.1"/>
    </source>
</evidence>
<reference evidence="1 2" key="1">
    <citation type="submission" date="2020-08" db="EMBL/GenBank/DDBJ databases">
        <title>Genomic Encyclopedia of Type Strains, Phase III (KMG-III): the genomes of soil and plant-associated and newly described type strains.</title>
        <authorList>
            <person name="Whitman W."/>
        </authorList>
    </citation>
    <scope>NUCLEOTIDE SEQUENCE [LARGE SCALE GENOMIC DNA]</scope>
    <source>
        <strain evidence="1 2">CECT 3271</strain>
    </source>
</reference>
<dbReference type="Proteomes" id="UP000530412">
    <property type="component" value="Unassembled WGS sequence"/>
</dbReference>
<comment type="caution">
    <text evidence="1">The sequence shown here is derived from an EMBL/GenBank/DDBJ whole genome shotgun (WGS) entry which is preliminary data.</text>
</comment>
<protein>
    <submittedName>
        <fullName evidence="1">Uncharacterized protein</fullName>
    </submittedName>
</protein>
<accession>A0AA40SL24</accession>
<sequence length="124" mass="13707">MTSFSTQAATTSTNFAVDDYVLYRDPGMFWRGEAGNTFVCRVAHVERYTSGKLRYLLAPVTGGLIRDVQGDYMRLLPPIDAMRDIDTASLNSEGAADTMTSAAMAWLTQQHTTANRRPELPPQS</sequence>
<proteinExistence type="predicted"/>
<name>A0AA40SL24_9ACTN</name>
<gene>
    <name evidence="1" type="ORF">FHS33_006663</name>
</gene>
<evidence type="ECO:0000313" key="2">
    <source>
        <dbReference type="Proteomes" id="UP000530412"/>
    </source>
</evidence>
<dbReference type="RefSeq" id="WP_142197575.1">
    <property type="nucleotide sequence ID" value="NZ_BMSU01000031.1"/>
</dbReference>
<dbReference type="EMBL" id="JACJIE010000029">
    <property type="protein sequence ID" value="MBA8948190.1"/>
    <property type="molecule type" value="Genomic_DNA"/>
</dbReference>